<dbReference type="AlphaFoldDB" id="A0A239JLW1"/>
<feature type="domain" description="DUF6980" evidence="1">
    <location>
        <begin position="60"/>
        <end position="121"/>
    </location>
</feature>
<reference evidence="3" key="1">
    <citation type="submission" date="2017-06" db="EMBL/GenBank/DDBJ databases">
        <authorList>
            <person name="Varghese N."/>
            <person name="Submissions S."/>
        </authorList>
    </citation>
    <scope>NUCLEOTIDE SEQUENCE [LARGE SCALE GENOMIC DNA]</scope>
    <source>
        <strain evidence="3">NKM1</strain>
    </source>
</reference>
<evidence type="ECO:0000259" key="1">
    <source>
        <dbReference type="Pfam" id="PF22400"/>
    </source>
</evidence>
<name>A0A239JLW1_9BACT</name>
<sequence length="122" mass="14099">MELEKFKELHARFFGKELPEEITASKEYEAYVDAIHDNEECYNWATAEKLKSNGFYPDGYCCMMMADKVYESLDQDGETKYNDPEVIINRWDEGLYGIPVHNGSATMVVINYCPWCGSKLSK</sequence>
<dbReference type="Proteomes" id="UP000198432">
    <property type="component" value="Unassembled WGS sequence"/>
</dbReference>
<evidence type="ECO:0000313" key="2">
    <source>
        <dbReference type="EMBL" id="SNT06837.1"/>
    </source>
</evidence>
<dbReference type="RefSeq" id="WP_089320969.1">
    <property type="nucleotide sequence ID" value="NZ_FZOQ01000022.1"/>
</dbReference>
<dbReference type="InterPro" id="IPR053918">
    <property type="entry name" value="DUF6980"/>
</dbReference>
<protein>
    <recommendedName>
        <fullName evidence="1">DUF6980 domain-containing protein</fullName>
    </recommendedName>
</protein>
<organism evidence="2 3">
    <name type="scientific">Pontibacter ummariensis</name>
    <dbReference type="NCBI Taxonomy" id="1610492"/>
    <lineage>
        <taxon>Bacteria</taxon>
        <taxon>Pseudomonadati</taxon>
        <taxon>Bacteroidota</taxon>
        <taxon>Cytophagia</taxon>
        <taxon>Cytophagales</taxon>
        <taxon>Hymenobacteraceae</taxon>
        <taxon>Pontibacter</taxon>
    </lineage>
</organism>
<dbReference type="Pfam" id="PF22400">
    <property type="entry name" value="DUF6980"/>
    <property type="match status" value="1"/>
</dbReference>
<evidence type="ECO:0000313" key="3">
    <source>
        <dbReference type="Proteomes" id="UP000198432"/>
    </source>
</evidence>
<keyword evidence="3" id="KW-1185">Reference proteome</keyword>
<accession>A0A239JLW1</accession>
<dbReference type="EMBL" id="FZOQ01000022">
    <property type="protein sequence ID" value="SNT06837.1"/>
    <property type="molecule type" value="Genomic_DNA"/>
</dbReference>
<dbReference type="OrthoDB" id="4206464at2"/>
<proteinExistence type="predicted"/>
<gene>
    <name evidence="2" type="ORF">SAMN06296052_12275</name>
</gene>